<dbReference type="Gene3D" id="3.40.50.1820">
    <property type="entry name" value="alpha/beta hydrolase"/>
    <property type="match status" value="1"/>
</dbReference>
<feature type="domain" description="4-O-methyl-glucuronoyl methylesterase-like" evidence="5">
    <location>
        <begin position="243"/>
        <end position="392"/>
    </location>
</feature>
<keyword evidence="2 4" id="KW-0732">Signal</keyword>
<dbReference type="AlphaFoldDB" id="A0A7K1XW16"/>
<comment type="caution">
    <text evidence="6">The sequence shown here is derived from an EMBL/GenBank/DDBJ whole genome shotgun (WGS) entry which is preliminary data.</text>
</comment>
<dbReference type="EMBL" id="WVHS01000002">
    <property type="protein sequence ID" value="MXV15160.1"/>
    <property type="molecule type" value="Genomic_DNA"/>
</dbReference>
<dbReference type="Pfam" id="PF22244">
    <property type="entry name" value="GCE_fung"/>
    <property type="match status" value="1"/>
</dbReference>
<proteinExistence type="predicted"/>
<evidence type="ECO:0000256" key="4">
    <source>
        <dbReference type="SAM" id="SignalP"/>
    </source>
</evidence>
<reference evidence="6 7" key="1">
    <citation type="submission" date="2019-11" db="EMBL/GenBank/DDBJ databases">
        <title>Pedobacter sp. HMF7056 Genome sequencing and assembly.</title>
        <authorList>
            <person name="Kang H."/>
            <person name="Kim H."/>
            <person name="Joh K."/>
        </authorList>
    </citation>
    <scope>NUCLEOTIDE SEQUENCE [LARGE SCALE GENOMIC DNA]</scope>
    <source>
        <strain evidence="6 7">HMF7056</strain>
    </source>
</reference>
<dbReference type="GO" id="GO:0052689">
    <property type="term" value="F:carboxylic ester hydrolase activity"/>
    <property type="evidence" value="ECO:0007669"/>
    <property type="project" value="UniProtKB-KW"/>
</dbReference>
<organism evidence="6 7">
    <name type="scientific">Hufsiella ginkgonis</name>
    <dbReference type="NCBI Taxonomy" id="2695274"/>
    <lineage>
        <taxon>Bacteria</taxon>
        <taxon>Pseudomonadati</taxon>
        <taxon>Bacteroidota</taxon>
        <taxon>Sphingobacteriia</taxon>
        <taxon>Sphingobacteriales</taxon>
        <taxon>Sphingobacteriaceae</taxon>
        <taxon>Hufsiella</taxon>
    </lineage>
</organism>
<dbReference type="InterPro" id="IPR054579">
    <property type="entry name" value="GCE-like_dom"/>
</dbReference>
<evidence type="ECO:0000256" key="2">
    <source>
        <dbReference type="ARBA" id="ARBA00022729"/>
    </source>
</evidence>
<keyword evidence="7" id="KW-1185">Reference proteome</keyword>
<evidence type="ECO:0000313" key="7">
    <source>
        <dbReference type="Proteomes" id="UP000451233"/>
    </source>
</evidence>
<keyword evidence="3" id="KW-0378">Hydrolase</keyword>
<dbReference type="SUPFAM" id="SSF53474">
    <property type="entry name" value="alpha/beta-Hydrolases"/>
    <property type="match status" value="1"/>
</dbReference>
<feature type="chain" id="PRO_5029872200" evidence="4">
    <location>
        <begin position="24"/>
        <end position="441"/>
    </location>
</feature>
<dbReference type="Proteomes" id="UP000451233">
    <property type="component" value="Unassembled WGS sequence"/>
</dbReference>
<dbReference type="InterPro" id="IPR029058">
    <property type="entry name" value="AB_hydrolase_fold"/>
</dbReference>
<evidence type="ECO:0000259" key="5">
    <source>
        <dbReference type="Pfam" id="PF22244"/>
    </source>
</evidence>
<accession>A0A7K1XW16</accession>
<sequence length="441" mass="47541">MTLITAPRNAVFALLLLSSPVLARQQTPSQQVTRRAPAAEVAGIPVNYDDAKAGAYTLPDVLTLKNGKKVTDAKTWTNKRRPELIALYETEQFGKAPAKPAALRWEVFDKGTPALNGTAIRRQVTLYFDQDTSKHKVELLIYFPVGASKPSPLFMEVNFSANSAAVNDPGIKPSLSWSKEGKRVPVAARPGFGRLAVDKFLSEGFAVATVCYTDLEPDALNAATWGIRGKYLKAGETKPAPDEWGAIAAWSWGISCIMDYLVTDKQVDAKRVAIHGSSRLGKTALWAGAKDPRIALVIASASGEGGAALSRRNYGETIAHMVAPTRYDYQFAGNRAKYAADPATSPIDAHMLVALMAPRPVLLQTGDDDGWSDPKGEFLAAVAAEPVFKLFGKTGPGTTIMPPPADQSLLLNTLGYYEHIGGHGPIPADWGLFVTYLKKFL</sequence>
<evidence type="ECO:0000256" key="1">
    <source>
        <dbReference type="ARBA" id="ARBA00022487"/>
    </source>
</evidence>
<evidence type="ECO:0000313" key="6">
    <source>
        <dbReference type="EMBL" id="MXV15160.1"/>
    </source>
</evidence>
<feature type="signal peptide" evidence="4">
    <location>
        <begin position="1"/>
        <end position="23"/>
    </location>
</feature>
<evidence type="ECO:0000256" key="3">
    <source>
        <dbReference type="ARBA" id="ARBA00022801"/>
    </source>
</evidence>
<name>A0A7K1XW16_9SPHI</name>
<keyword evidence="1" id="KW-0719">Serine esterase</keyword>
<gene>
    <name evidence="6" type="ORF">GS398_07600</name>
</gene>
<protein>
    <submittedName>
        <fullName evidence="6">Acetylxylan esterase</fullName>
    </submittedName>
</protein>
<dbReference type="RefSeq" id="WP_160906173.1">
    <property type="nucleotide sequence ID" value="NZ_WVHS01000002.1"/>
</dbReference>